<comment type="cofactor">
    <cofactor evidence="1">
        <name>pyridoxal 5'-phosphate</name>
        <dbReference type="ChEBI" id="CHEBI:597326"/>
    </cofactor>
</comment>
<dbReference type="AlphaFoldDB" id="A0A4Q7P4X4"/>
<evidence type="ECO:0000313" key="8">
    <source>
        <dbReference type="Proteomes" id="UP000292209"/>
    </source>
</evidence>
<dbReference type="InterPro" id="IPR036052">
    <property type="entry name" value="TrpB-like_PALP_sf"/>
</dbReference>
<evidence type="ECO:0000256" key="4">
    <source>
        <dbReference type="PIRSR" id="PIRSR006278-1"/>
    </source>
</evidence>
<organism evidence="7 8">
    <name type="scientific">Cecembia calidifontis</name>
    <dbReference type="NCBI Taxonomy" id="1187080"/>
    <lineage>
        <taxon>Bacteria</taxon>
        <taxon>Pseudomonadati</taxon>
        <taxon>Bacteroidota</taxon>
        <taxon>Cytophagia</taxon>
        <taxon>Cytophagales</taxon>
        <taxon>Cyclobacteriaceae</taxon>
        <taxon>Cecembia</taxon>
    </lineage>
</organism>
<dbReference type="PANTHER" id="PTHR43780">
    <property type="entry name" value="1-AMINOCYCLOPROPANE-1-CARBOXYLATE DEAMINASE-RELATED"/>
    <property type="match status" value="1"/>
</dbReference>
<feature type="domain" description="Tryptophan synthase beta chain-like PALP" evidence="6">
    <location>
        <begin position="16"/>
        <end position="286"/>
    </location>
</feature>
<evidence type="ECO:0000256" key="5">
    <source>
        <dbReference type="PIRSR" id="PIRSR006278-2"/>
    </source>
</evidence>
<dbReference type="Gene3D" id="3.40.50.1100">
    <property type="match status" value="2"/>
</dbReference>
<feature type="modified residue" description="N6-(pyridoxal phosphate)lysine" evidence="5">
    <location>
        <position position="40"/>
    </location>
</feature>
<dbReference type="SUPFAM" id="SSF53686">
    <property type="entry name" value="Tryptophan synthase beta subunit-like PLP-dependent enzymes"/>
    <property type="match status" value="1"/>
</dbReference>
<dbReference type="GO" id="GO:0019148">
    <property type="term" value="F:D-cysteine desulfhydrase activity"/>
    <property type="evidence" value="ECO:0007669"/>
    <property type="project" value="TreeGrafter"/>
</dbReference>
<proteinExistence type="inferred from homology"/>
<accession>A0A4Q7P4X4</accession>
<dbReference type="RefSeq" id="WP_130274143.1">
    <property type="nucleotide sequence ID" value="NZ_SGXG01000001.1"/>
</dbReference>
<sequence>MLIPNSIQTEILLHPLWENKGIELSIKRLDQVHPKASGNKFYKLKYNLEEAKKQEKTTLLTFGGAFSNHIYATAAAAEYAGFKSIGIIRGEETLPLNPTLQAAQSHGMEIHYISRSAYRNKKEDAFIENLKRQFGDFYLVPEGGTNALAVKGTTEILLEEDKKYSHICTSIGTGGTFSGLANSISFGQELIGFSSLKGDFIHEEVNSLMKQFEVIPKGKTKILDQYHFGGYGKHNEELLDFIRWFYREFQIPLDPIYTGKMVFGVLEQIKSGGIPSGSKVLLLHTGGIQGLAGFNQRFGISLPL</sequence>
<evidence type="ECO:0000256" key="3">
    <source>
        <dbReference type="ARBA" id="ARBA00022898"/>
    </source>
</evidence>
<evidence type="ECO:0000256" key="2">
    <source>
        <dbReference type="ARBA" id="ARBA00008639"/>
    </source>
</evidence>
<dbReference type="Pfam" id="PF00291">
    <property type="entry name" value="PALP"/>
    <property type="match status" value="1"/>
</dbReference>
<dbReference type="InterPro" id="IPR001926">
    <property type="entry name" value="TrpB-like_PALP"/>
</dbReference>
<evidence type="ECO:0000259" key="6">
    <source>
        <dbReference type="Pfam" id="PF00291"/>
    </source>
</evidence>
<dbReference type="OrthoDB" id="9801249at2"/>
<name>A0A4Q7P4X4_9BACT</name>
<evidence type="ECO:0000256" key="1">
    <source>
        <dbReference type="ARBA" id="ARBA00001933"/>
    </source>
</evidence>
<reference evidence="7 8" key="1">
    <citation type="submission" date="2019-02" db="EMBL/GenBank/DDBJ databases">
        <title>Genomic Encyclopedia of Archaeal and Bacterial Type Strains, Phase II (KMG-II): from individual species to whole genera.</title>
        <authorList>
            <person name="Goeker M."/>
        </authorList>
    </citation>
    <scope>NUCLEOTIDE SEQUENCE [LARGE SCALE GENOMIC DNA]</scope>
    <source>
        <strain evidence="7 8">DSM 21411</strain>
    </source>
</reference>
<dbReference type="PIRSF" id="PIRSF006278">
    <property type="entry name" value="ACCD_DCysDesulf"/>
    <property type="match status" value="1"/>
</dbReference>
<dbReference type="Proteomes" id="UP000292209">
    <property type="component" value="Unassembled WGS sequence"/>
</dbReference>
<keyword evidence="8" id="KW-1185">Reference proteome</keyword>
<dbReference type="EMBL" id="SGXG01000001">
    <property type="protein sequence ID" value="RZS94971.1"/>
    <property type="molecule type" value="Genomic_DNA"/>
</dbReference>
<gene>
    <name evidence="7" type="ORF">BC751_0483</name>
</gene>
<comment type="similarity">
    <text evidence="2">Belongs to the ACC deaminase/D-cysteine desulfhydrase family.</text>
</comment>
<comment type="caution">
    <text evidence="7">The sequence shown here is derived from an EMBL/GenBank/DDBJ whole genome shotgun (WGS) entry which is preliminary data.</text>
</comment>
<keyword evidence="3 5" id="KW-0663">Pyridoxal phosphate</keyword>
<protein>
    <submittedName>
        <fullName evidence="7">1-aminocyclopropane-1-carboxylate deaminase</fullName>
    </submittedName>
</protein>
<evidence type="ECO:0000313" key="7">
    <source>
        <dbReference type="EMBL" id="RZS94971.1"/>
    </source>
</evidence>
<dbReference type="PANTHER" id="PTHR43780:SF2">
    <property type="entry name" value="1-AMINOCYCLOPROPANE-1-CARBOXYLATE DEAMINASE-RELATED"/>
    <property type="match status" value="1"/>
</dbReference>
<feature type="active site" description="Nucleophile" evidence="4">
    <location>
        <position position="67"/>
    </location>
</feature>
<dbReference type="InterPro" id="IPR027278">
    <property type="entry name" value="ACCD_DCysDesulf"/>
</dbReference>